<evidence type="ECO:0000313" key="1">
    <source>
        <dbReference type="EMBL" id="MEY2343416.1"/>
    </source>
</evidence>
<dbReference type="InterPro" id="IPR008727">
    <property type="entry name" value="PAAR_motif"/>
</dbReference>
<organism evidence="1">
    <name type="scientific">Proteus mirabilis</name>
    <dbReference type="NCBI Taxonomy" id="584"/>
    <lineage>
        <taxon>Bacteria</taxon>
        <taxon>Pseudomonadati</taxon>
        <taxon>Pseudomonadota</taxon>
        <taxon>Gammaproteobacteria</taxon>
        <taxon>Enterobacterales</taxon>
        <taxon>Morganellaceae</taxon>
        <taxon>Proteus</taxon>
    </lineage>
</organism>
<gene>
    <name evidence="1" type="ORF">I3679_000130</name>
    <name evidence="2" type="ORF">I3679_013195</name>
</gene>
<name>A0ABD5LU66_PROMI</name>
<comment type="caution">
    <text evidence="1">The sequence shown here is derived from an EMBL/GenBank/DDBJ whole genome shotgun (WGS) entry which is preliminary data.</text>
</comment>
<evidence type="ECO:0000313" key="2">
    <source>
        <dbReference type="EMBL" id="MEY2344595.1"/>
    </source>
</evidence>
<protein>
    <submittedName>
        <fullName evidence="1">PAAR domain-containing protein</fullName>
    </submittedName>
</protein>
<dbReference type="EMBL" id="JADQCH020000001">
    <property type="protein sequence ID" value="MEY2344595.1"/>
    <property type="molecule type" value="Genomic_DNA"/>
</dbReference>
<reference evidence="1" key="1">
    <citation type="submission" date="2021-05" db="EMBL/GenBank/DDBJ databases">
        <title>First report of NDM-5 and VEB-6 producing Proteus mirabilis isolated from blood of a sepsis patient in Kolkata, India.</title>
        <authorList>
            <person name="Halder G."/>
            <person name="Chaudhuri B."/>
            <person name="Dutta S."/>
        </authorList>
    </citation>
    <scope>NUCLEOTIDE SEQUENCE [LARGE SCALE GENOMIC DNA]</scope>
    <source>
        <strain evidence="1">7049</strain>
    </source>
</reference>
<sequence length="49" mass="5052">MSCPKCKGVYAIVEGFTTIKYNGKNLALAGMKTPCGVALIASQSSITGK</sequence>
<dbReference type="EMBL" id="JADQCH020000001">
    <property type="protein sequence ID" value="MEY2343416.1"/>
    <property type="molecule type" value="Genomic_DNA"/>
</dbReference>
<accession>A0ABD5LU66</accession>
<dbReference type="AlphaFoldDB" id="A0ABD5LU66"/>
<proteinExistence type="predicted"/>
<dbReference type="Pfam" id="PF05488">
    <property type="entry name" value="PAAR_motif"/>
    <property type="match status" value="1"/>
</dbReference>